<keyword evidence="1" id="KW-0812">Transmembrane</keyword>
<dbReference type="AlphaFoldDB" id="A0A0F2DVD4"/>
<keyword evidence="1" id="KW-0472">Membrane</keyword>
<accession>A0A0F2DVD4</accession>
<dbReference type="EMBL" id="JYGT01000010">
    <property type="protein sequence ID" value="KJQ74149.1"/>
    <property type="molecule type" value="Genomic_DNA"/>
</dbReference>
<keyword evidence="1" id="KW-1133">Transmembrane helix</keyword>
<name>A0A0F2DVD4_9STRE</name>
<proteinExistence type="predicted"/>
<sequence length="30" mass="3391">MFKEKRNKGFISGLVLSLFLFAIAIVMGFL</sequence>
<protein>
    <submittedName>
        <fullName evidence="2">Uncharacterized protein</fullName>
    </submittedName>
</protein>
<dbReference type="PATRIC" id="fig|28037.216.peg.1639"/>
<reference evidence="2 3" key="1">
    <citation type="submission" date="2015-02" db="EMBL/GenBank/DDBJ databases">
        <title>Evolution of amylase-binding proteins of oral streptococcal species.</title>
        <authorList>
            <person name="Haase E.M."/>
        </authorList>
    </citation>
    <scope>NUCLEOTIDE SEQUENCE [LARGE SCALE GENOMIC DNA]</scope>
    <source>
        <strain evidence="2 3">UC921A</strain>
    </source>
</reference>
<evidence type="ECO:0000313" key="2">
    <source>
        <dbReference type="EMBL" id="KJQ74149.1"/>
    </source>
</evidence>
<feature type="transmembrane region" description="Helical" evidence="1">
    <location>
        <begin position="9"/>
        <end position="29"/>
    </location>
</feature>
<dbReference type="Proteomes" id="UP000033489">
    <property type="component" value="Unassembled WGS sequence"/>
</dbReference>
<evidence type="ECO:0000313" key="3">
    <source>
        <dbReference type="Proteomes" id="UP000033489"/>
    </source>
</evidence>
<gene>
    <name evidence="2" type="ORF">TZ94_01671</name>
</gene>
<evidence type="ECO:0000256" key="1">
    <source>
        <dbReference type="SAM" id="Phobius"/>
    </source>
</evidence>
<organism evidence="2 3">
    <name type="scientific">Streptococcus infantis</name>
    <dbReference type="NCBI Taxonomy" id="68892"/>
    <lineage>
        <taxon>Bacteria</taxon>
        <taxon>Bacillati</taxon>
        <taxon>Bacillota</taxon>
        <taxon>Bacilli</taxon>
        <taxon>Lactobacillales</taxon>
        <taxon>Streptococcaceae</taxon>
        <taxon>Streptococcus</taxon>
    </lineage>
</organism>
<comment type="caution">
    <text evidence="2">The sequence shown here is derived from an EMBL/GenBank/DDBJ whole genome shotgun (WGS) entry which is preliminary data.</text>
</comment>